<proteinExistence type="predicted"/>
<reference evidence="1 2" key="1">
    <citation type="submission" date="2014-01" db="EMBL/GenBank/DDBJ databases">
        <title>Isolation of Serratia multitudinisentens RB-25 from Ex-Landfill site.</title>
        <authorList>
            <person name="Robson E.H.J."/>
        </authorList>
    </citation>
    <scope>NUCLEOTIDE SEQUENCE [LARGE SCALE GENOMIC DNA]</scope>
    <source>
        <strain evidence="1 2">RB-25</strain>
    </source>
</reference>
<dbReference type="InterPro" id="IPR038444">
    <property type="entry name" value="DUF465_sf"/>
</dbReference>
<evidence type="ECO:0008006" key="3">
    <source>
        <dbReference type="Google" id="ProtNLM"/>
    </source>
</evidence>
<name>W0LJ42_9GAMM</name>
<dbReference type="EMBL" id="CP007044">
    <property type="protein sequence ID" value="AHG22005.1"/>
    <property type="molecule type" value="Genomic_DNA"/>
</dbReference>
<reference evidence="1 2" key="2">
    <citation type="submission" date="2015-03" db="EMBL/GenBank/DDBJ databases">
        <authorList>
            <person name="Chan K.-G."/>
        </authorList>
    </citation>
    <scope>NUCLEOTIDE SEQUENCE [LARGE SCALE GENOMIC DNA]</scope>
    <source>
        <strain evidence="1 2">RB-25</strain>
    </source>
</reference>
<dbReference type="STRING" id="1441930.Z042_22070"/>
<dbReference type="KEGG" id="sfo:Z042_22070"/>
<dbReference type="NCBIfam" id="NF008505">
    <property type="entry name" value="PRK11415.1"/>
    <property type="match status" value="1"/>
</dbReference>
<dbReference type="Proteomes" id="UP000019030">
    <property type="component" value="Chromosome"/>
</dbReference>
<sequence>MFPEYRELISQLKSNHPRFQSLFEKHNQLDHEISRLEGPSGTGYSNEVVRMKKEKLHIKDEIHKILKAENENTVK</sequence>
<keyword evidence="2" id="KW-1185">Reference proteome</keyword>
<dbReference type="InterPro" id="IPR007420">
    <property type="entry name" value="DUF465"/>
</dbReference>
<dbReference type="Gene3D" id="6.10.280.50">
    <property type="match status" value="1"/>
</dbReference>
<dbReference type="Pfam" id="PF04325">
    <property type="entry name" value="DUF465"/>
    <property type="match status" value="1"/>
</dbReference>
<protein>
    <recommendedName>
        <fullName evidence="3">DUF465 domain-containing protein</fullName>
    </recommendedName>
</protein>
<organism evidence="1 2">
    <name type="scientific">Chania multitudinisentens RB-25</name>
    <dbReference type="NCBI Taxonomy" id="1441930"/>
    <lineage>
        <taxon>Bacteria</taxon>
        <taxon>Pseudomonadati</taxon>
        <taxon>Pseudomonadota</taxon>
        <taxon>Gammaproteobacteria</taxon>
        <taxon>Enterobacterales</taxon>
        <taxon>Yersiniaceae</taxon>
        <taxon>Chania</taxon>
    </lineage>
</organism>
<dbReference type="RefSeq" id="WP_024911956.1">
    <property type="nucleotide sequence ID" value="NZ_CP007044.2"/>
</dbReference>
<dbReference type="AlphaFoldDB" id="W0LJ42"/>
<accession>W0LJ42</accession>
<dbReference type="OrthoDB" id="5616367at2"/>
<evidence type="ECO:0000313" key="1">
    <source>
        <dbReference type="EMBL" id="AHG22005.1"/>
    </source>
</evidence>
<dbReference type="eggNOG" id="COG2841">
    <property type="taxonomic scope" value="Bacteria"/>
</dbReference>
<evidence type="ECO:0000313" key="2">
    <source>
        <dbReference type="Proteomes" id="UP000019030"/>
    </source>
</evidence>
<dbReference type="HOGENOM" id="CLU_165482_2_2_6"/>
<dbReference type="PATRIC" id="fig|1441930.4.peg.4363"/>
<gene>
    <name evidence="1" type="ORF">Z042_22070</name>
</gene>